<evidence type="ECO:0000313" key="2">
    <source>
        <dbReference type="Proteomes" id="UP000091857"/>
    </source>
</evidence>
<organism evidence="1 2">
    <name type="scientific">Manihot esculenta</name>
    <name type="common">Cassava</name>
    <name type="synonym">Jatropha manihot</name>
    <dbReference type="NCBI Taxonomy" id="3983"/>
    <lineage>
        <taxon>Eukaryota</taxon>
        <taxon>Viridiplantae</taxon>
        <taxon>Streptophyta</taxon>
        <taxon>Embryophyta</taxon>
        <taxon>Tracheophyta</taxon>
        <taxon>Spermatophyta</taxon>
        <taxon>Magnoliopsida</taxon>
        <taxon>eudicotyledons</taxon>
        <taxon>Gunneridae</taxon>
        <taxon>Pentapetalae</taxon>
        <taxon>rosids</taxon>
        <taxon>fabids</taxon>
        <taxon>Malpighiales</taxon>
        <taxon>Euphorbiaceae</taxon>
        <taxon>Crotonoideae</taxon>
        <taxon>Manihoteae</taxon>
        <taxon>Manihot</taxon>
    </lineage>
</organism>
<comment type="caution">
    <text evidence="1">The sequence shown here is derived from an EMBL/GenBank/DDBJ whole genome shotgun (WGS) entry which is preliminary data.</text>
</comment>
<dbReference type="Proteomes" id="UP000091857">
    <property type="component" value="Chromosome 10"/>
</dbReference>
<gene>
    <name evidence="1" type="ORF">MANES_10G133695v8</name>
</gene>
<proteinExistence type="predicted"/>
<reference evidence="2" key="1">
    <citation type="journal article" date="2016" name="Nat. Biotechnol.">
        <title>Sequencing wild and cultivated cassava and related species reveals extensive interspecific hybridization and genetic diversity.</title>
        <authorList>
            <person name="Bredeson J.V."/>
            <person name="Lyons J.B."/>
            <person name="Prochnik S.E."/>
            <person name="Wu G.A."/>
            <person name="Ha C.M."/>
            <person name="Edsinger-Gonzales E."/>
            <person name="Grimwood J."/>
            <person name="Schmutz J."/>
            <person name="Rabbi I.Y."/>
            <person name="Egesi C."/>
            <person name="Nauluvula P."/>
            <person name="Lebot V."/>
            <person name="Ndunguru J."/>
            <person name="Mkamilo G."/>
            <person name="Bart R.S."/>
            <person name="Setter T.L."/>
            <person name="Gleadow R.M."/>
            <person name="Kulakow P."/>
            <person name="Ferguson M.E."/>
            <person name="Rounsley S."/>
            <person name="Rokhsar D.S."/>
        </authorList>
    </citation>
    <scope>NUCLEOTIDE SEQUENCE [LARGE SCALE GENOMIC DNA]</scope>
    <source>
        <strain evidence="2">cv. AM560-2</strain>
    </source>
</reference>
<keyword evidence="2" id="KW-1185">Reference proteome</keyword>
<sequence length="682" mass="76438">MPPHIGNLTSLCVLTKFIVGKSNGRITELKKLCDLRGQLHITSLENVEVADIRDAGFVNLKDKPGITELHLEWAEADERFDDLRNPSHEEQVLNSIQPYQSLSSLSITSFGGRKFPSWLGEPSFSGMVQVQLWKCRQMTSLPPLGRLKSLKKLSIGDMSGVKEVGVEFYEDDSCFSCLEELEIGSMGEWELWAWSKGLGEDTLPKFPKLRQLRIENCPKLVGKLPTFLPSLENLFIHDCPLLVELPKVLPSLTALSIRRCQEAILRSVTNATSLTSLKRLEIKECDKLVSLVDGEEGVLPCNLEVLDIDGCPKLKELPSGLKDLKSLKDFFIEGCKRLVSFPAGGLPHNLIRLRITRCESLESLPEGIVCPSNETSYLEKLDIYGCESLRYSSNGKFPYSLKTLRIHNWTPQFLNTLYCGLSHLTELHIEKCPQLESFPGKELPLPSLISLTIARCQGLRSLSNHMQDFQSLQKLKIEGCLQLQLFPEKGLPNPKLVSFEIVACRNLRSLPNQMQNLTSLQSVAISVCEGMESLGEGCLPPNLTSLRIRECLNMKQPILEWGLHRLASLRSLVLDVKSTGGDFISFPDDDGFLLPTSLTYLCIWGFKNLKSISRGIQKLTSLEKLSIWWCPKLQSFPAEGLPATLECLEILSCPLLRDRCLKDKGGDYWPIISDIPCVDIEN</sequence>
<protein>
    <submittedName>
        <fullName evidence="1">Uncharacterized protein</fullName>
    </submittedName>
</protein>
<dbReference type="EMBL" id="CM004396">
    <property type="protein sequence ID" value="KAG8646207.1"/>
    <property type="molecule type" value="Genomic_DNA"/>
</dbReference>
<accession>A0ACB7H0Y0</accession>
<evidence type="ECO:0000313" key="1">
    <source>
        <dbReference type="EMBL" id="KAG8646207.1"/>
    </source>
</evidence>
<name>A0ACB7H0Y0_MANES</name>